<evidence type="ECO:0000313" key="9">
    <source>
        <dbReference type="Proteomes" id="UP001595555"/>
    </source>
</evidence>
<dbReference type="PIRSF" id="PIRSF028561">
    <property type="entry name" value="Ac_Trasf"/>
    <property type="match status" value="1"/>
</dbReference>
<dbReference type="PANTHER" id="PTHR30606:SF9">
    <property type="entry name" value="LIPID A BIOSYNTHESIS LAUROYLTRANSFERASE"/>
    <property type="match status" value="1"/>
</dbReference>
<sequence length="334" mass="38718">MELKHAPHNATGQQAHWSNLQESGTIRGILFMLWLQRVFGRRFFNALLYPVMIYFFMFNRRARQASLEFLQTHAAKYPDYWQGKLPGYRDVFRHMYSFGQCILDKLLAWSTPIREQDFEIAQEPLLAEFMAKTTGQLIIGSHLGNLEYCRGFVQRYKARRINALVYDQHSANFVAAMQKINPESRIHIYQVNELDIPLILQLKAKIEQGEWLFIAGDRIPLSGEARTVTVDFLGRPAQFPIGPYMLAKVLQCEVQLMFSYRKAQKIYFELVPFAQQVTLPRKDGGAQLQAYAQQYASALEQQAARAPLQWFNFYPYWSSSRAANESAHKLTAQD</sequence>
<comment type="subcellular location">
    <subcellularLocation>
        <location evidence="1">Cell inner membrane</location>
    </subcellularLocation>
</comment>
<proteinExistence type="predicted"/>
<gene>
    <name evidence="8" type="ORF">ACFODX_09480</name>
</gene>
<accession>A0ABV7FDT8</accession>
<dbReference type="Proteomes" id="UP001595555">
    <property type="component" value="Unassembled WGS sequence"/>
</dbReference>
<dbReference type="InterPro" id="IPR014548">
    <property type="entry name" value="Ac_Trasf"/>
</dbReference>
<protein>
    <recommendedName>
        <fullName evidence="10">Lipid A biosynthesis acyltransferase</fullName>
    </recommendedName>
</protein>
<keyword evidence="9" id="KW-1185">Reference proteome</keyword>
<organism evidence="8 9">
    <name type="scientific">Cellvibrio fontiphilus</name>
    <dbReference type="NCBI Taxonomy" id="1815559"/>
    <lineage>
        <taxon>Bacteria</taxon>
        <taxon>Pseudomonadati</taxon>
        <taxon>Pseudomonadota</taxon>
        <taxon>Gammaproteobacteria</taxon>
        <taxon>Cellvibrionales</taxon>
        <taxon>Cellvibrionaceae</taxon>
        <taxon>Cellvibrio</taxon>
    </lineage>
</organism>
<dbReference type="Pfam" id="PF03279">
    <property type="entry name" value="Lip_A_acyltrans"/>
    <property type="match status" value="1"/>
</dbReference>
<evidence type="ECO:0000256" key="7">
    <source>
        <dbReference type="SAM" id="Phobius"/>
    </source>
</evidence>
<dbReference type="PANTHER" id="PTHR30606">
    <property type="entry name" value="LIPID A BIOSYNTHESIS LAUROYL ACYLTRANSFERASE"/>
    <property type="match status" value="1"/>
</dbReference>
<comment type="caution">
    <text evidence="8">The sequence shown here is derived from an EMBL/GenBank/DDBJ whole genome shotgun (WGS) entry which is preliminary data.</text>
</comment>
<evidence type="ECO:0008006" key="10">
    <source>
        <dbReference type="Google" id="ProtNLM"/>
    </source>
</evidence>
<evidence type="ECO:0000256" key="4">
    <source>
        <dbReference type="ARBA" id="ARBA00022679"/>
    </source>
</evidence>
<keyword evidence="5 7" id="KW-0472">Membrane</keyword>
<evidence type="ECO:0000256" key="3">
    <source>
        <dbReference type="ARBA" id="ARBA00022519"/>
    </source>
</evidence>
<keyword evidence="7" id="KW-1133">Transmembrane helix</keyword>
<keyword evidence="3" id="KW-0997">Cell inner membrane</keyword>
<evidence type="ECO:0000256" key="5">
    <source>
        <dbReference type="ARBA" id="ARBA00023136"/>
    </source>
</evidence>
<keyword evidence="2" id="KW-1003">Cell membrane</keyword>
<evidence type="ECO:0000313" key="8">
    <source>
        <dbReference type="EMBL" id="MFC3115786.1"/>
    </source>
</evidence>
<dbReference type="InterPro" id="IPR004960">
    <property type="entry name" value="LipA_acyltrans"/>
</dbReference>
<evidence type="ECO:0000256" key="6">
    <source>
        <dbReference type="ARBA" id="ARBA00023315"/>
    </source>
</evidence>
<dbReference type="EMBL" id="JBHRTF010000004">
    <property type="protein sequence ID" value="MFC3115786.1"/>
    <property type="molecule type" value="Genomic_DNA"/>
</dbReference>
<evidence type="ECO:0000256" key="1">
    <source>
        <dbReference type="ARBA" id="ARBA00004533"/>
    </source>
</evidence>
<name>A0ABV7FDT8_9GAMM</name>
<keyword evidence="6" id="KW-0012">Acyltransferase</keyword>
<reference evidence="9" key="1">
    <citation type="journal article" date="2019" name="Int. J. Syst. Evol. Microbiol.">
        <title>The Global Catalogue of Microorganisms (GCM) 10K type strain sequencing project: providing services to taxonomists for standard genome sequencing and annotation.</title>
        <authorList>
            <consortium name="The Broad Institute Genomics Platform"/>
            <consortium name="The Broad Institute Genome Sequencing Center for Infectious Disease"/>
            <person name="Wu L."/>
            <person name="Ma J."/>
        </authorList>
    </citation>
    <scope>NUCLEOTIDE SEQUENCE [LARGE SCALE GENOMIC DNA]</scope>
    <source>
        <strain evidence="9">KCTC 52237</strain>
    </source>
</reference>
<keyword evidence="7" id="KW-0812">Transmembrane</keyword>
<evidence type="ECO:0000256" key="2">
    <source>
        <dbReference type="ARBA" id="ARBA00022475"/>
    </source>
</evidence>
<feature type="transmembrane region" description="Helical" evidence="7">
    <location>
        <begin position="39"/>
        <end position="58"/>
    </location>
</feature>
<dbReference type="RefSeq" id="WP_378118441.1">
    <property type="nucleotide sequence ID" value="NZ_JBHRTF010000004.1"/>
</dbReference>
<keyword evidence="4" id="KW-0808">Transferase</keyword>